<name>A0ABS5GFU9_9BRAD</name>
<organism evidence="2 3">
    <name type="scientific">Bradyrhizobium denitrificans</name>
    <dbReference type="NCBI Taxonomy" id="2734912"/>
    <lineage>
        <taxon>Bacteria</taxon>
        <taxon>Pseudomonadati</taxon>
        <taxon>Pseudomonadota</taxon>
        <taxon>Alphaproteobacteria</taxon>
        <taxon>Hyphomicrobiales</taxon>
        <taxon>Nitrobacteraceae</taxon>
        <taxon>Bradyrhizobium</taxon>
    </lineage>
</organism>
<evidence type="ECO:0000256" key="1">
    <source>
        <dbReference type="SAM" id="Phobius"/>
    </source>
</evidence>
<reference evidence="3" key="1">
    <citation type="journal article" date="2021" name="ISME J.">
        <title>Evolutionary origin and ecological implication of a unique nif island in free-living Bradyrhizobium lineages.</title>
        <authorList>
            <person name="Tao J."/>
        </authorList>
    </citation>
    <scope>NUCLEOTIDE SEQUENCE [LARGE SCALE GENOMIC DNA]</scope>
    <source>
        <strain evidence="3">SZCCT0094</strain>
    </source>
</reference>
<evidence type="ECO:0000313" key="2">
    <source>
        <dbReference type="EMBL" id="MBR1140035.1"/>
    </source>
</evidence>
<keyword evidence="1" id="KW-0812">Transmembrane</keyword>
<feature type="transmembrane region" description="Helical" evidence="1">
    <location>
        <begin position="49"/>
        <end position="68"/>
    </location>
</feature>
<accession>A0ABS5GFU9</accession>
<keyword evidence="1" id="KW-1133">Transmembrane helix</keyword>
<dbReference type="EMBL" id="JAFCLK010000035">
    <property type="protein sequence ID" value="MBR1140035.1"/>
    <property type="molecule type" value="Genomic_DNA"/>
</dbReference>
<proteinExistence type="predicted"/>
<dbReference type="Proteomes" id="UP001314635">
    <property type="component" value="Unassembled WGS sequence"/>
</dbReference>
<gene>
    <name evidence="2" type="ORF">JQ619_30185</name>
</gene>
<dbReference type="RefSeq" id="WP_210264165.1">
    <property type="nucleotide sequence ID" value="NZ_JABFDP010000032.1"/>
</dbReference>
<comment type="caution">
    <text evidence="2">The sequence shown here is derived from an EMBL/GenBank/DDBJ whole genome shotgun (WGS) entry which is preliminary data.</text>
</comment>
<protein>
    <submittedName>
        <fullName evidence="2">Uncharacterized protein</fullName>
    </submittedName>
</protein>
<evidence type="ECO:0000313" key="3">
    <source>
        <dbReference type="Proteomes" id="UP001314635"/>
    </source>
</evidence>
<keyword evidence="1" id="KW-0472">Membrane</keyword>
<keyword evidence="3" id="KW-1185">Reference proteome</keyword>
<sequence>MPLRATCDRRRSGSRAVFFAEAERLSSPRAAAALNVKNGSRVMTLAGRLSMVIAYVAFAFVGAIVIGLF</sequence>